<dbReference type="InterPro" id="IPR036388">
    <property type="entry name" value="WH-like_DNA-bd_sf"/>
</dbReference>
<accession>A0AAE9MCF3</accession>
<evidence type="ECO:0000256" key="1">
    <source>
        <dbReference type="ARBA" id="ARBA00023015"/>
    </source>
</evidence>
<organism evidence="5 6">
    <name type="scientific">Aeromonas encheleia</name>
    <dbReference type="NCBI Taxonomy" id="73010"/>
    <lineage>
        <taxon>Bacteria</taxon>
        <taxon>Pseudomonadati</taxon>
        <taxon>Pseudomonadota</taxon>
        <taxon>Gammaproteobacteria</taxon>
        <taxon>Aeromonadales</taxon>
        <taxon>Aeromonadaceae</taxon>
        <taxon>Aeromonas</taxon>
    </lineage>
</organism>
<dbReference type="InterPro" id="IPR002577">
    <property type="entry name" value="HTH_HxlR"/>
</dbReference>
<dbReference type="InterPro" id="IPR036390">
    <property type="entry name" value="WH_DNA-bd_sf"/>
</dbReference>
<protein>
    <submittedName>
        <fullName evidence="5">Helix-turn-helix transcriptional regulator</fullName>
    </submittedName>
</protein>
<dbReference type="GO" id="GO:0003677">
    <property type="term" value="F:DNA binding"/>
    <property type="evidence" value="ECO:0007669"/>
    <property type="project" value="UniProtKB-KW"/>
</dbReference>
<dbReference type="PANTHER" id="PTHR33204:SF37">
    <property type="entry name" value="HTH-TYPE TRANSCRIPTIONAL REGULATOR YODB"/>
    <property type="match status" value="1"/>
</dbReference>
<evidence type="ECO:0000313" key="5">
    <source>
        <dbReference type="EMBL" id="USV55819.1"/>
    </source>
</evidence>
<evidence type="ECO:0000256" key="3">
    <source>
        <dbReference type="ARBA" id="ARBA00023163"/>
    </source>
</evidence>
<keyword evidence="6" id="KW-1185">Reference proteome</keyword>
<evidence type="ECO:0000259" key="4">
    <source>
        <dbReference type="PROSITE" id="PS51118"/>
    </source>
</evidence>
<dbReference type="Proteomes" id="UP001056890">
    <property type="component" value="Chromosome"/>
</dbReference>
<dbReference type="AlphaFoldDB" id="A0AAE9MCF3"/>
<dbReference type="PROSITE" id="PS51118">
    <property type="entry name" value="HTH_HXLR"/>
    <property type="match status" value="1"/>
</dbReference>
<proteinExistence type="predicted"/>
<name>A0AAE9MCF3_9GAMM</name>
<dbReference type="Pfam" id="PF01638">
    <property type="entry name" value="HxlR"/>
    <property type="match status" value="1"/>
</dbReference>
<dbReference type="SUPFAM" id="SSF46785">
    <property type="entry name" value="Winged helix' DNA-binding domain"/>
    <property type="match status" value="1"/>
</dbReference>
<gene>
    <name evidence="5" type="ORF">NHF51_10585</name>
</gene>
<dbReference type="PANTHER" id="PTHR33204">
    <property type="entry name" value="TRANSCRIPTIONAL REGULATOR, MARR FAMILY"/>
    <property type="match status" value="1"/>
</dbReference>
<keyword evidence="1" id="KW-0805">Transcription regulation</keyword>
<sequence length="128" mass="14376">MSVSKTCDRKQKNVLSRMLASKESFDASCSSRQMLSHITSRWGTLTLVALLEGRHRFSELRQKLTGISERMLIKVLKELEEDGLVIRVSFPVIPPHTEYSLSPAGVEVAGLVTVLTDWIGNYQTERAI</sequence>
<evidence type="ECO:0000313" key="6">
    <source>
        <dbReference type="Proteomes" id="UP001056890"/>
    </source>
</evidence>
<dbReference type="EMBL" id="CP099717">
    <property type="protein sequence ID" value="USV55819.1"/>
    <property type="molecule type" value="Genomic_DNA"/>
</dbReference>
<keyword evidence="2" id="KW-0238">DNA-binding</keyword>
<dbReference type="RefSeq" id="WP_252994355.1">
    <property type="nucleotide sequence ID" value="NZ_CP099717.1"/>
</dbReference>
<feature type="domain" description="HTH hxlR-type" evidence="4">
    <location>
        <begin position="29"/>
        <end position="127"/>
    </location>
</feature>
<evidence type="ECO:0000256" key="2">
    <source>
        <dbReference type="ARBA" id="ARBA00023125"/>
    </source>
</evidence>
<keyword evidence="3" id="KW-0804">Transcription</keyword>
<dbReference type="Gene3D" id="1.10.10.10">
    <property type="entry name" value="Winged helix-like DNA-binding domain superfamily/Winged helix DNA-binding domain"/>
    <property type="match status" value="1"/>
</dbReference>
<reference evidence="5" key="1">
    <citation type="submission" date="2022-06" db="EMBL/GenBank/DDBJ databases">
        <title>Complete Genome of Aeromonas sp. Strain SOD01 Isolated from an Urban Freshwater Stream.</title>
        <authorList>
            <person name="Williams L.E."/>
            <person name="Brysgel T."/>
            <person name="Capestro E.M."/>
            <person name="Foltz G.V."/>
            <person name="Gardner A.E."/>
            <person name="Ingrassia J."/>
            <person name="Peterson E."/>
            <person name="Arruda J."/>
            <person name="Flaherty I."/>
            <person name="Hunt M."/>
            <person name="Pappas G."/>
            <person name="Ramsaran S."/>
            <person name="Rocha M."/>
        </authorList>
    </citation>
    <scope>NUCLEOTIDE SEQUENCE</scope>
    <source>
        <strain evidence="5">SOD01</strain>
    </source>
</reference>